<organism evidence="1 2">
    <name type="scientific">Suillus subaureus</name>
    <dbReference type="NCBI Taxonomy" id="48587"/>
    <lineage>
        <taxon>Eukaryota</taxon>
        <taxon>Fungi</taxon>
        <taxon>Dikarya</taxon>
        <taxon>Basidiomycota</taxon>
        <taxon>Agaricomycotina</taxon>
        <taxon>Agaricomycetes</taxon>
        <taxon>Agaricomycetidae</taxon>
        <taxon>Boletales</taxon>
        <taxon>Suillineae</taxon>
        <taxon>Suillaceae</taxon>
        <taxon>Suillus</taxon>
    </lineage>
</organism>
<name>A0A9P7ECS0_9AGAM</name>
<dbReference type="OrthoDB" id="2614496at2759"/>
<protein>
    <submittedName>
        <fullName evidence="1">Uncharacterized protein</fullName>
    </submittedName>
</protein>
<dbReference type="GeneID" id="64623356"/>
<proteinExistence type="predicted"/>
<sequence>LARCGCVIHNYPENVLMPGERCTMLLKSKGIHDLTLSSWAILMDALKNNSLTMQHITTGNACQRLLASCEPIILGEAPAPESPHTRGWCMFIDGRIDRKGLPRQ</sequence>
<gene>
    <name evidence="1" type="ORF">BJ212DRAFT_1218736</name>
</gene>
<keyword evidence="2" id="KW-1185">Reference proteome</keyword>
<evidence type="ECO:0000313" key="1">
    <source>
        <dbReference type="EMBL" id="KAG1817617.1"/>
    </source>
</evidence>
<accession>A0A9P7ECS0</accession>
<dbReference type="Proteomes" id="UP000807769">
    <property type="component" value="Unassembled WGS sequence"/>
</dbReference>
<evidence type="ECO:0000313" key="2">
    <source>
        <dbReference type="Proteomes" id="UP000807769"/>
    </source>
</evidence>
<dbReference type="AlphaFoldDB" id="A0A9P7ECS0"/>
<reference evidence="1" key="1">
    <citation type="journal article" date="2020" name="New Phytol.">
        <title>Comparative genomics reveals dynamic genome evolution in host specialist ectomycorrhizal fungi.</title>
        <authorList>
            <person name="Lofgren L.A."/>
            <person name="Nguyen N.H."/>
            <person name="Vilgalys R."/>
            <person name="Ruytinx J."/>
            <person name="Liao H.L."/>
            <person name="Branco S."/>
            <person name="Kuo A."/>
            <person name="LaButti K."/>
            <person name="Lipzen A."/>
            <person name="Andreopoulos W."/>
            <person name="Pangilinan J."/>
            <person name="Riley R."/>
            <person name="Hundley H."/>
            <person name="Na H."/>
            <person name="Barry K."/>
            <person name="Grigoriev I.V."/>
            <person name="Stajich J.E."/>
            <person name="Kennedy P.G."/>
        </authorList>
    </citation>
    <scope>NUCLEOTIDE SEQUENCE</scope>
    <source>
        <strain evidence="1">MN1</strain>
    </source>
</reference>
<dbReference type="RefSeq" id="XP_041193859.1">
    <property type="nucleotide sequence ID" value="XM_041329339.1"/>
</dbReference>
<feature type="non-terminal residue" evidence="1">
    <location>
        <position position="1"/>
    </location>
</feature>
<feature type="non-terminal residue" evidence="1">
    <location>
        <position position="104"/>
    </location>
</feature>
<dbReference type="EMBL" id="JABBWG010000013">
    <property type="protein sequence ID" value="KAG1817617.1"/>
    <property type="molecule type" value="Genomic_DNA"/>
</dbReference>
<comment type="caution">
    <text evidence="1">The sequence shown here is derived from an EMBL/GenBank/DDBJ whole genome shotgun (WGS) entry which is preliminary data.</text>
</comment>